<reference evidence="2 3" key="1">
    <citation type="journal article" date="2019" name="Nat. Microbiol.">
        <title>Mediterranean grassland soil C-N compound turnover is dependent on rainfall and depth, and is mediated by genomically divergent microorganisms.</title>
        <authorList>
            <person name="Diamond S."/>
            <person name="Andeer P.F."/>
            <person name="Li Z."/>
            <person name="Crits-Christoph A."/>
            <person name="Burstein D."/>
            <person name="Anantharaman K."/>
            <person name="Lane K.R."/>
            <person name="Thomas B.C."/>
            <person name="Pan C."/>
            <person name="Northen T.R."/>
            <person name="Banfield J.F."/>
        </authorList>
    </citation>
    <scope>NUCLEOTIDE SEQUENCE [LARGE SCALE GENOMIC DNA]</scope>
    <source>
        <strain evidence="2">WS_2</strain>
    </source>
</reference>
<feature type="transmembrane region" description="Helical" evidence="1">
    <location>
        <begin position="320"/>
        <end position="343"/>
    </location>
</feature>
<dbReference type="SUPFAM" id="SSF48452">
    <property type="entry name" value="TPR-like"/>
    <property type="match status" value="1"/>
</dbReference>
<feature type="transmembrane region" description="Helical" evidence="1">
    <location>
        <begin position="481"/>
        <end position="502"/>
    </location>
</feature>
<gene>
    <name evidence="2" type="ORF">E6K72_00135</name>
</gene>
<proteinExistence type="predicted"/>
<feature type="transmembrane region" description="Helical" evidence="1">
    <location>
        <begin position="355"/>
        <end position="372"/>
    </location>
</feature>
<feature type="transmembrane region" description="Helical" evidence="1">
    <location>
        <begin position="514"/>
        <end position="532"/>
    </location>
</feature>
<dbReference type="GO" id="GO:0008237">
    <property type="term" value="F:metallopeptidase activity"/>
    <property type="evidence" value="ECO:0007669"/>
    <property type="project" value="UniProtKB-KW"/>
</dbReference>
<keyword evidence="1" id="KW-0812">Transmembrane</keyword>
<feature type="transmembrane region" description="Helical" evidence="1">
    <location>
        <begin position="280"/>
        <end position="300"/>
    </location>
</feature>
<dbReference type="InterPro" id="IPR011990">
    <property type="entry name" value="TPR-like_helical_dom_sf"/>
</dbReference>
<protein>
    <submittedName>
        <fullName evidence="2">PrsW family intramembrane metalloprotease</fullName>
    </submittedName>
</protein>
<evidence type="ECO:0000313" key="3">
    <source>
        <dbReference type="Proteomes" id="UP000317716"/>
    </source>
</evidence>
<dbReference type="EMBL" id="VBOS01000005">
    <property type="protein sequence ID" value="TMQ60893.1"/>
    <property type="molecule type" value="Genomic_DNA"/>
</dbReference>
<dbReference type="AlphaFoldDB" id="A0A538TB63"/>
<name>A0A538TB63_UNCEI</name>
<feature type="transmembrane region" description="Helical" evidence="1">
    <location>
        <begin position="384"/>
        <end position="406"/>
    </location>
</feature>
<keyword evidence="1" id="KW-1133">Transmembrane helix</keyword>
<dbReference type="Pfam" id="PF13367">
    <property type="entry name" value="PrsW-protease"/>
    <property type="match status" value="1"/>
</dbReference>
<feature type="transmembrane region" description="Helical" evidence="1">
    <location>
        <begin position="418"/>
        <end position="437"/>
    </location>
</feature>
<keyword evidence="2" id="KW-0645">Protease</keyword>
<dbReference type="PANTHER" id="PTHR36844:SF1">
    <property type="entry name" value="PROTEASE PRSW"/>
    <property type="match status" value="1"/>
</dbReference>
<comment type="caution">
    <text evidence="2">The sequence shown here is derived from an EMBL/GenBank/DDBJ whole genome shotgun (WGS) entry which is preliminary data.</text>
</comment>
<evidence type="ECO:0000313" key="2">
    <source>
        <dbReference type="EMBL" id="TMQ60893.1"/>
    </source>
</evidence>
<dbReference type="Gene3D" id="1.25.40.10">
    <property type="entry name" value="Tetratricopeptide repeat domain"/>
    <property type="match status" value="1"/>
</dbReference>
<dbReference type="PANTHER" id="PTHR36844">
    <property type="entry name" value="PROTEASE PRSW"/>
    <property type="match status" value="1"/>
</dbReference>
<dbReference type="GO" id="GO:0006508">
    <property type="term" value="P:proteolysis"/>
    <property type="evidence" value="ECO:0007669"/>
    <property type="project" value="UniProtKB-KW"/>
</dbReference>
<feature type="transmembrane region" description="Helical" evidence="1">
    <location>
        <begin position="250"/>
        <end position="268"/>
    </location>
</feature>
<evidence type="ECO:0000256" key="1">
    <source>
        <dbReference type="SAM" id="Phobius"/>
    </source>
</evidence>
<feature type="transmembrane region" description="Helical" evidence="1">
    <location>
        <begin position="443"/>
        <end position="469"/>
    </location>
</feature>
<keyword evidence="1" id="KW-0472">Membrane</keyword>
<sequence>MEAPPNPVPVRVRHAGLWVLVAVVLLAAVGFDLIRRRPDPPPPADPAEHASRLLEAGLEREAVGVLQEDALAHPDDIAAHYAYISLALRRQSTRERYQHGDDHALLDFYEGLADTSDGSRRDIGHYALGLCWTLIGEPGRALSAFDSVANRHLPYLNNSEGRARLGLGMTAQAESLFRVEVRLGYNVAGAVHNLADLAVAQGDWKALRTLLADRRTAAYVPPATYRLLLLHQGRLLEYLPAFLATYRMPFTWPHVLIALFCGLIWFLLIRWWDLFEKEPLWLCVLTVVGGFVVANGVYAVNDAVSLVASVGPTGQAVHDYLYYFAAVGIVEETLKLVPVALVFLLTRHIDEPLDWLIYACLSALGFALSENYENLSLRGLHVGISRVFFTTPFHLTLSGLAAMSIPEARFRGQSPVRGLIIALPIVAVVHGTFDFLADWNGGAFSILNLGILIVWGVAFMECVNLLGTVSPFRKMLERARFIALPWLIAAFGALCFGIFAVNASRLPHDVATELFKSDVSSGVIIVGVLWIYTRLRIGAASDPRPVQWRRSEPPV</sequence>
<dbReference type="InterPro" id="IPR026898">
    <property type="entry name" value="PrsW"/>
</dbReference>
<feature type="transmembrane region" description="Helical" evidence="1">
    <location>
        <begin position="15"/>
        <end position="34"/>
    </location>
</feature>
<organism evidence="2 3">
    <name type="scientific">Eiseniibacteriota bacterium</name>
    <dbReference type="NCBI Taxonomy" id="2212470"/>
    <lineage>
        <taxon>Bacteria</taxon>
        <taxon>Candidatus Eiseniibacteriota</taxon>
    </lineage>
</organism>
<keyword evidence="2" id="KW-0378">Hydrolase</keyword>
<accession>A0A538TB63</accession>
<keyword evidence="2" id="KW-0482">Metalloprotease</keyword>
<dbReference type="Proteomes" id="UP000317716">
    <property type="component" value="Unassembled WGS sequence"/>
</dbReference>